<dbReference type="GO" id="GO:0007005">
    <property type="term" value="P:mitochondrion organization"/>
    <property type="evidence" value="ECO:0007669"/>
    <property type="project" value="InterPro"/>
</dbReference>
<keyword evidence="4" id="KW-1133">Transmembrane helix</keyword>
<dbReference type="InterPro" id="IPR049097">
    <property type="entry name" value="MID51-like_C"/>
</dbReference>
<name>A0A8J1U6Q9_OWEFU</name>
<evidence type="ECO:0000313" key="8">
    <source>
        <dbReference type="Proteomes" id="UP000749559"/>
    </source>
</evidence>
<comment type="subcellular location">
    <subcellularLocation>
        <location evidence="1">Mitochondrion outer membrane</location>
        <topology evidence="1">Single-pass membrane protein</topology>
    </subcellularLocation>
</comment>
<keyword evidence="2" id="KW-0812">Transmembrane</keyword>
<accession>A0A8J1U6Q9</accession>
<keyword evidence="8" id="KW-1185">Reference proteome</keyword>
<evidence type="ECO:0000313" key="7">
    <source>
        <dbReference type="EMBL" id="CAH1795473.1"/>
    </source>
</evidence>
<dbReference type="PANTHER" id="PTHR16451">
    <property type="entry name" value="MITOCHONDRIAL DYNAMICS PROTEINS 49/51 FAMILY MEMBER"/>
    <property type="match status" value="1"/>
</dbReference>
<dbReference type="Pfam" id="PF20266">
    <property type="entry name" value="Mab-21_C"/>
    <property type="match status" value="1"/>
</dbReference>
<dbReference type="InterPro" id="IPR046906">
    <property type="entry name" value="Mab-21_HhH/H2TH-like"/>
</dbReference>
<evidence type="ECO:0000256" key="1">
    <source>
        <dbReference type="ARBA" id="ARBA00004572"/>
    </source>
</evidence>
<evidence type="ECO:0000256" key="6">
    <source>
        <dbReference type="ARBA" id="ARBA00023136"/>
    </source>
</evidence>
<proteinExistence type="predicted"/>
<dbReference type="InterPro" id="IPR045909">
    <property type="entry name" value="MID49/MID51"/>
</dbReference>
<protein>
    <submittedName>
        <fullName evidence="7">Uncharacterized protein</fullName>
    </submittedName>
</protein>
<dbReference type="Gene3D" id="1.10.1410.40">
    <property type="match status" value="1"/>
</dbReference>
<dbReference type="OrthoDB" id="6054650at2759"/>
<dbReference type="Pfam" id="PF21297">
    <property type="entry name" value="MID51-like_C"/>
    <property type="match status" value="1"/>
</dbReference>
<dbReference type="SMART" id="SM01265">
    <property type="entry name" value="Mab-21"/>
    <property type="match status" value="1"/>
</dbReference>
<dbReference type="PANTHER" id="PTHR16451:SF7">
    <property type="entry name" value="MAB-21-LIKE HHH_H2TH-LIKE DOMAIN-CONTAINING PROTEIN"/>
    <property type="match status" value="1"/>
</dbReference>
<organism evidence="7 8">
    <name type="scientific">Owenia fusiformis</name>
    <name type="common">Polychaete worm</name>
    <dbReference type="NCBI Taxonomy" id="6347"/>
    <lineage>
        <taxon>Eukaryota</taxon>
        <taxon>Metazoa</taxon>
        <taxon>Spiralia</taxon>
        <taxon>Lophotrochozoa</taxon>
        <taxon>Annelida</taxon>
        <taxon>Polychaeta</taxon>
        <taxon>Sedentaria</taxon>
        <taxon>Canalipalpata</taxon>
        <taxon>Sabellida</taxon>
        <taxon>Oweniida</taxon>
        <taxon>Oweniidae</taxon>
        <taxon>Owenia</taxon>
    </lineage>
</organism>
<comment type="caution">
    <text evidence="7">The sequence shown here is derived from an EMBL/GenBank/DDBJ whole genome shotgun (WGS) entry which is preliminary data.</text>
</comment>
<evidence type="ECO:0000256" key="2">
    <source>
        <dbReference type="ARBA" id="ARBA00022692"/>
    </source>
</evidence>
<evidence type="ECO:0000256" key="5">
    <source>
        <dbReference type="ARBA" id="ARBA00023128"/>
    </source>
</evidence>
<reference evidence="7" key="1">
    <citation type="submission" date="2022-03" db="EMBL/GenBank/DDBJ databases">
        <authorList>
            <person name="Martin C."/>
        </authorList>
    </citation>
    <scope>NUCLEOTIDE SEQUENCE</scope>
</reference>
<dbReference type="GO" id="GO:0090141">
    <property type="term" value="P:positive regulation of mitochondrial fission"/>
    <property type="evidence" value="ECO:0007669"/>
    <property type="project" value="TreeGrafter"/>
</dbReference>
<keyword evidence="5" id="KW-0496">Mitochondrion</keyword>
<keyword evidence="3" id="KW-1000">Mitochondrion outer membrane</keyword>
<keyword evidence="6" id="KW-0472">Membrane</keyword>
<gene>
    <name evidence="7" type="ORF">OFUS_LOCUS20008</name>
</gene>
<dbReference type="Gene3D" id="3.30.460.90">
    <property type="match status" value="1"/>
</dbReference>
<sequence>MASGGRKDNKKNESDSGLKTAGIVLGATAATAIGVGLLSWGMKKLFSEEREPETSHSSDYAWDESKLRESAVGDYSGSAMSTGLLKTVENSPQDEGITFQPDESKPLADNLEKYFKEVVTINEDDRRSAKEVVEKIKNAARKFFKDNFPSKPLGDFQHKGSSYEGLKVISPNEYDITMPLKMKSHLWEIVEPDHVQNLDGFRMVKRINLKQFPLGSSPWDEYLTANEILSPAKVYQQFQSYLDKFLLRCSDVLIYTIRRSKTGPAITLNVSYGEQKLDIDLVPEVEINHIPLVAKQHPMVKREGGEQYAHLWARSYSLKEKELFKTIDVGDGCRRKCLKIIKAIFYYNRSQFKILSSYHVKTIIMGMSEDEDWRQRCLAERFIDVIISLRDHLDDGDLPHHFDPSVNLLKYIKQDAKYNVKCFLNKVINRGNYIELLKSNL</sequence>
<dbReference type="GO" id="GO:0005741">
    <property type="term" value="C:mitochondrial outer membrane"/>
    <property type="evidence" value="ECO:0007669"/>
    <property type="project" value="UniProtKB-SubCell"/>
</dbReference>
<evidence type="ECO:0000256" key="3">
    <source>
        <dbReference type="ARBA" id="ARBA00022787"/>
    </source>
</evidence>
<evidence type="ECO:0000256" key="4">
    <source>
        <dbReference type="ARBA" id="ARBA00022989"/>
    </source>
</evidence>
<dbReference type="EMBL" id="CAIIXF020000009">
    <property type="protein sequence ID" value="CAH1795473.1"/>
    <property type="molecule type" value="Genomic_DNA"/>
</dbReference>
<dbReference type="AlphaFoldDB" id="A0A8J1U6Q9"/>
<dbReference type="InterPro" id="IPR024810">
    <property type="entry name" value="MAB21L/cGLR"/>
</dbReference>
<dbReference type="Proteomes" id="UP000749559">
    <property type="component" value="Unassembled WGS sequence"/>
</dbReference>